<evidence type="ECO:0000313" key="4">
    <source>
        <dbReference type="Proteomes" id="UP000824071"/>
    </source>
</evidence>
<comment type="caution">
    <text evidence="3">The sequence shown here is derived from an EMBL/GenBank/DDBJ whole genome shotgun (WGS) entry which is preliminary data.</text>
</comment>
<evidence type="ECO:0000313" key="3">
    <source>
        <dbReference type="EMBL" id="HIU36094.1"/>
    </source>
</evidence>
<dbReference type="Gene3D" id="3.40.50.1820">
    <property type="entry name" value="alpha/beta hydrolase"/>
    <property type="match status" value="1"/>
</dbReference>
<evidence type="ECO:0000256" key="1">
    <source>
        <dbReference type="ARBA" id="ARBA00022801"/>
    </source>
</evidence>
<feature type="domain" description="BD-FAE-like" evidence="2">
    <location>
        <begin position="76"/>
        <end position="269"/>
    </location>
</feature>
<dbReference type="InterPro" id="IPR049492">
    <property type="entry name" value="BD-FAE-like_dom"/>
</dbReference>
<dbReference type="Proteomes" id="UP000824071">
    <property type="component" value="Unassembled WGS sequence"/>
</dbReference>
<organism evidence="3 4">
    <name type="scientific">Candidatus Fimenecus excrementigallinarum</name>
    <dbReference type="NCBI Taxonomy" id="2840816"/>
    <lineage>
        <taxon>Bacteria</taxon>
        <taxon>Bacillati</taxon>
        <taxon>Bacillota</taxon>
        <taxon>Clostridia</taxon>
        <taxon>Candidatus Fimenecus</taxon>
    </lineage>
</organism>
<dbReference type="SUPFAM" id="SSF53474">
    <property type="entry name" value="alpha/beta-Hydrolases"/>
    <property type="match status" value="1"/>
</dbReference>
<reference evidence="3" key="1">
    <citation type="submission" date="2020-10" db="EMBL/GenBank/DDBJ databases">
        <authorList>
            <person name="Gilroy R."/>
        </authorList>
    </citation>
    <scope>NUCLEOTIDE SEQUENCE</scope>
    <source>
        <strain evidence="3">ChiGjej1B1-19959</strain>
    </source>
</reference>
<gene>
    <name evidence="3" type="ORF">IAC53_05785</name>
</gene>
<proteinExistence type="predicted"/>
<dbReference type="PANTHER" id="PTHR48081">
    <property type="entry name" value="AB HYDROLASE SUPERFAMILY PROTEIN C4A8.06C"/>
    <property type="match status" value="1"/>
</dbReference>
<dbReference type="GO" id="GO:0016787">
    <property type="term" value="F:hydrolase activity"/>
    <property type="evidence" value="ECO:0007669"/>
    <property type="project" value="UniProtKB-KW"/>
</dbReference>
<sequence length="333" mass="36623">MTGFEIGCLAAAGALALAALGYAVYFLCSPMPVVKRLRRGPCEEPVELPGDAAALLARVTVQRDLVYPSDYGKNTLDLYLPKDAQAAPLVLWVHGGAFVAGDKNGVKNWGVTLAANGYAVAAINYEWAPEAPYPAPLFQIADALRFLTKYAAEGAPLDMGRLAFAGDSAGAHMAAQAVLLATNPAFSERLGIRLPIAKNALRCALLYCGPYDLERFFGIKNRVLRLFISRIGWSYFGRRDWKNAPLLDTVTVPRYVTRDFVPTYITDGNTFSFESHGRALGERLREAGVKTAERYFDKAQFGEVMHEYQLRLHEKNAQDCLADTLQFLAETMQ</sequence>
<protein>
    <submittedName>
        <fullName evidence="3">Alpha/beta hydrolase</fullName>
    </submittedName>
</protein>
<keyword evidence="1 3" id="KW-0378">Hydrolase</keyword>
<dbReference type="AlphaFoldDB" id="A0A9D1IHH5"/>
<dbReference type="InterPro" id="IPR050300">
    <property type="entry name" value="GDXG_lipolytic_enzyme"/>
</dbReference>
<dbReference type="Pfam" id="PF20434">
    <property type="entry name" value="BD-FAE"/>
    <property type="match status" value="1"/>
</dbReference>
<evidence type="ECO:0000259" key="2">
    <source>
        <dbReference type="Pfam" id="PF20434"/>
    </source>
</evidence>
<dbReference type="EMBL" id="DVMW01000034">
    <property type="protein sequence ID" value="HIU36094.1"/>
    <property type="molecule type" value="Genomic_DNA"/>
</dbReference>
<name>A0A9D1IHH5_9FIRM</name>
<dbReference type="InterPro" id="IPR029058">
    <property type="entry name" value="AB_hydrolase_fold"/>
</dbReference>
<accession>A0A9D1IHH5</accession>
<reference evidence="3" key="2">
    <citation type="journal article" date="2021" name="PeerJ">
        <title>Extensive microbial diversity within the chicken gut microbiome revealed by metagenomics and culture.</title>
        <authorList>
            <person name="Gilroy R."/>
            <person name="Ravi A."/>
            <person name="Getino M."/>
            <person name="Pursley I."/>
            <person name="Horton D.L."/>
            <person name="Alikhan N.F."/>
            <person name="Baker D."/>
            <person name="Gharbi K."/>
            <person name="Hall N."/>
            <person name="Watson M."/>
            <person name="Adriaenssens E.M."/>
            <person name="Foster-Nyarko E."/>
            <person name="Jarju S."/>
            <person name="Secka A."/>
            <person name="Antonio M."/>
            <person name="Oren A."/>
            <person name="Chaudhuri R.R."/>
            <person name="La Ragione R."/>
            <person name="Hildebrand F."/>
            <person name="Pallen M.J."/>
        </authorList>
    </citation>
    <scope>NUCLEOTIDE SEQUENCE</scope>
    <source>
        <strain evidence="3">ChiGjej1B1-19959</strain>
    </source>
</reference>